<reference evidence="6" key="2">
    <citation type="submission" date="2018-08" db="EMBL/GenBank/DDBJ databases">
        <title>Complete Genome Sequence of Spiroplasma phoeniceum.</title>
        <authorList>
            <person name="Davis R.E."/>
            <person name="Shao J.Y."/>
            <person name="Zhao Y."/>
            <person name="Silver A."/>
            <person name="Stump z."/>
            <person name="Gasparich G."/>
        </authorList>
    </citation>
    <scope>NUCLEOTIDE SEQUENCE</scope>
    <source>
        <strain evidence="6 7">P40</strain>
    </source>
</reference>
<keyword evidence="1" id="KW-0489">Methyltransferase</keyword>
<dbReference type="GO" id="GO:0003677">
    <property type="term" value="F:DNA binding"/>
    <property type="evidence" value="ECO:0007669"/>
    <property type="project" value="InterPro"/>
</dbReference>
<keyword evidence="2" id="KW-0808">Transferase</keyword>
<keyword evidence="7" id="KW-1185">Reference proteome</keyword>
<proteinExistence type="predicted"/>
<evidence type="ECO:0000256" key="1">
    <source>
        <dbReference type="ARBA" id="ARBA00022603"/>
    </source>
</evidence>
<dbReference type="RefSeq" id="WP_114564107.1">
    <property type="nucleotide sequence ID" value="NZ_CP031088.1"/>
</dbReference>
<keyword evidence="3" id="KW-0949">S-adenosyl-L-methionine</keyword>
<evidence type="ECO:0000259" key="4">
    <source>
        <dbReference type="Pfam" id="PF01555"/>
    </source>
</evidence>
<dbReference type="SUPFAM" id="SSF53335">
    <property type="entry name" value="S-adenosyl-L-methionine-dependent methyltransferases"/>
    <property type="match status" value="1"/>
</dbReference>
<protein>
    <submittedName>
        <fullName evidence="6">Site-specific DNA-methyltransferase</fullName>
    </submittedName>
</protein>
<sequence length="244" mass="28639">MENNKSVFTKIRTKKMPFGIDIFKNKIMKFNFKYFINGFELLSNLKDDSIPVVFFDPQYRGILDKMSYGNEGKRQIKRSELEQMDEITIKKFMEEINRVLMETGHLFLWVDKFHLCQGIAPWIRNTNLTIVDMIVWDKERMGMGYRTRKQSEYLLILQKPPIRAKNIWKTRNIRDVWSEKIDVKIHPHQKPRGLQEILIEAVSNEGDVILDPAAGSFSVMDSAIVKNRLFLGSDLKDFTENGTN</sequence>
<dbReference type="Proteomes" id="UP000253689">
    <property type="component" value="Chromosome"/>
</dbReference>
<dbReference type="KEGG" id="sphh:SDAV_001241"/>
<dbReference type="GO" id="GO:0008170">
    <property type="term" value="F:N-methyltransferase activity"/>
    <property type="evidence" value="ECO:0007669"/>
    <property type="project" value="InterPro"/>
</dbReference>
<evidence type="ECO:0000313" key="6">
    <source>
        <dbReference type="EMBL" id="AXF96208.1"/>
    </source>
</evidence>
<feature type="domain" description="DNA methylase N-4/N-6" evidence="4">
    <location>
        <begin position="53"/>
        <end position="236"/>
    </location>
</feature>
<name>A0A345DPS0_9MOLU</name>
<dbReference type="Gene3D" id="3.40.50.150">
    <property type="entry name" value="Vaccinia Virus protein VP39"/>
    <property type="match status" value="1"/>
</dbReference>
<organism evidence="6 7">
    <name type="scientific">Spiroplasma phoeniceum P40</name>
    <dbReference type="NCBI Taxonomy" id="1276259"/>
    <lineage>
        <taxon>Bacteria</taxon>
        <taxon>Bacillati</taxon>
        <taxon>Mycoplasmatota</taxon>
        <taxon>Mollicutes</taxon>
        <taxon>Entomoplasmatales</taxon>
        <taxon>Spiroplasmataceae</taxon>
        <taxon>Spiroplasma</taxon>
    </lineage>
</organism>
<dbReference type="GO" id="GO:0032259">
    <property type="term" value="P:methylation"/>
    <property type="evidence" value="ECO:0007669"/>
    <property type="project" value="UniProtKB-KW"/>
</dbReference>
<dbReference type="EMBL" id="CP031088">
    <property type="protein sequence ID" value="AXF96208.1"/>
    <property type="molecule type" value="Genomic_DNA"/>
</dbReference>
<evidence type="ECO:0000313" key="5">
    <source>
        <dbReference type="EMBL" id="AXF95083.1"/>
    </source>
</evidence>
<dbReference type="Pfam" id="PF01555">
    <property type="entry name" value="N6_N4_Mtase"/>
    <property type="match status" value="1"/>
</dbReference>
<dbReference type="InterPro" id="IPR029063">
    <property type="entry name" value="SAM-dependent_MTases_sf"/>
</dbReference>
<reference evidence="7" key="1">
    <citation type="submission" date="2018-07" db="EMBL/GenBank/DDBJ databases">
        <title>Complete Genome Sequence of Spiroplasma phoeniceum.</title>
        <authorList>
            <person name="Davis R.E."/>
            <person name="Shao J.Y."/>
            <person name="Zhao Y."/>
            <person name="Silver A."/>
            <person name="Stump z."/>
            <person name="Gasparich G."/>
        </authorList>
    </citation>
    <scope>NUCLEOTIDE SEQUENCE [LARGE SCALE GENOMIC DNA]</scope>
    <source>
        <strain evidence="7">P40</strain>
    </source>
</reference>
<dbReference type="KEGG" id="sphh:SDAV_0067"/>
<dbReference type="InterPro" id="IPR002941">
    <property type="entry name" value="DNA_methylase_N4/N6"/>
</dbReference>
<dbReference type="EMBL" id="CP031088">
    <property type="protein sequence ID" value="AXF95083.1"/>
    <property type="molecule type" value="Genomic_DNA"/>
</dbReference>
<accession>A0A345DPS0</accession>
<evidence type="ECO:0000313" key="7">
    <source>
        <dbReference type="Proteomes" id="UP000253689"/>
    </source>
</evidence>
<evidence type="ECO:0000256" key="2">
    <source>
        <dbReference type="ARBA" id="ARBA00022679"/>
    </source>
</evidence>
<evidence type="ECO:0000256" key="3">
    <source>
        <dbReference type="ARBA" id="ARBA00022691"/>
    </source>
</evidence>
<dbReference type="PRINTS" id="PR00506">
    <property type="entry name" value="D21N6MTFRASE"/>
</dbReference>
<dbReference type="InterPro" id="IPR002295">
    <property type="entry name" value="N4/N6-MTase_EcoPI_Mod-like"/>
</dbReference>
<dbReference type="REBASE" id="261324">
    <property type="entry name" value="M.SphP40ORF1241P"/>
</dbReference>
<dbReference type="AlphaFoldDB" id="A0A345DPS0"/>
<gene>
    <name evidence="5" type="primary">mmyCIVM</name>
    <name evidence="6" type="ORF">SDAV_001241</name>
    <name evidence="5" type="ORF">SDAV_0067</name>
</gene>